<organism evidence="1 2">
    <name type="scientific">Rhodoblastus sphagnicola</name>
    <dbReference type="NCBI Taxonomy" id="333368"/>
    <lineage>
        <taxon>Bacteria</taxon>
        <taxon>Pseudomonadati</taxon>
        <taxon>Pseudomonadota</taxon>
        <taxon>Alphaproteobacteria</taxon>
        <taxon>Hyphomicrobiales</taxon>
        <taxon>Rhodoblastaceae</taxon>
        <taxon>Rhodoblastus</taxon>
    </lineage>
</organism>
<dbReference type="EMBL" id="NHSJ01000107">
    <property type="protein sequence ID" value="PPQ28507.1"/>
    <property type="molecule type" value="Genomic_DNA"/>
</dbReference>
<name>A0A2S6N1K7_9HYPH</name>
<dbReference type="RefSeq" id="WP_104509157.1">
    <property type="nucleotide sequence ID" value="NZ_JACIGC010000011.1"/>
</dbReference>
<sequence length="68" mass="7415">MSGEVTLNITDHGQAQLRLQVEGGTIWLSQAEMADLFLAEGELAAAATVKEYLAIQIEGERSRKDLNL</sequence>
<dbReference type="OrthoDB" id="9802752at2"/>
<keyword evidence="2" id="KW-1185">Reference proteome</keyword>
<proteinExistence type="predicted"/>
<dbReference type="AlphaFoldDB" id="A0A2S6N1K7"/>
<evidence type="ECO:0000313" key="1">
    <source>
        <dbReference type="EMBL" id="PPQ28507.1"/>
    </source>
</evidence>
<dbReference type="Proteomes" id="UP000239089">
    <property type="component" value="Unassembled WGS sequence"/>
</dbReference>
<gene>
    <name evidence="1" type="ORF">CCR94_17580</name>
</gene>
<comment type="caution">
    <text evidence="1">The sequence shown here is derived from an EMBL/GenBank/DDBJ whole genome shotgun (WGS) entry which is preliminary data.</text>
</comment>
<evidence type="ECO:0000313" key="2">
    <source>
        <dbReference type="Proteomes" id="UP000239089"/>
    </source>
</evidence>
<reference evidence="1 2" key="1">
    <citation type="journal article" date="2018" name="Arch. Microbiol.">
        <title>New insights into the metabolic potential of the phototrophic purple bacterium Rhodopila globiformis DSM 161(T) from its draft genome sequence and evidence for a vanadium-dependent nitrogenase.</title>
        <authorList>
            <person name="Imhoff J.F."/>
            <person name="Rahn T."/>
            <person name="Kunzel S."/>
            <person name="Neulinger S.C."/>
        </authorList>
    </citation>
    <scope>NUCLEOTIDE SEQUENCE [LARGE SCALE GENOMIC DNA]</scope>
    <source>
        <strain evidence="1 2">DSM 16996</strain>
    </source>
</reference>
<protein>
    <submittedName>
        <fullName evidence="1">Uncharacterized protein</fullName>
    </submittedName>
</protein>
<accession>A0A2S6N1K7</accession>